<dbReference type="OrthoDB" id="3197057at2"/>
<dbReference type="Proteomes" id="UP000002213">
    <property type="component" value="Chromosome"/>
</dbReference>
<organism evidence="1 2">
    <name type="scientific">Actinosynnema mirum (strain ATCC 29888 / DSM 43827 / JCM 3225 / NBRC 14064 / NCIMB 13271 / NRRL B-12336 / IMRU 3971 / 101)</name>
    <dbReference type="NCBI Taxonomy" id="446462"/>
    <lineage>
        <taxon>Bacteria</taxon>
        <taxon>Bacillati</taxon>
        <taxon>Actinomycetota</taxon>
        <taxon>Actinomycetes</taxon>
        <taxon>Pseudonocardiales</taxon>
        <taxon>Pseudonocardiaceae</taxon>
        <taxon>Actinosynnema</taxon>
    </lineage>
</organism>
<dbReference type="eggNOG" id="COG4626">
    <property type="taxonomic scope" value="Bacteria"/>
</dbReference>
<accession>C6WC48</accession>
<protein>
    <submittedName>
        <fullName evidence="1">Terminase</fullName>
    </submittedName>
</protein>
<proteinExistence type="predicted"/>
<dbReference type="AlphaFoldDB" id="C6WC48"/>
<dbReference type="EMBL" id="CP001630">
    <property type="protein sequence ID" value="ACU39436.1"/>
    <property type="molecule type" value="Genomic_DNA"/>
</dbReference>
<gene>
    <name evidence="1" type="ordered locus">Amir_5620</name>
</gene>
<name>C6WC48_ACTMD</name>
<dbReference type="RefSeq" id="WP_015804321.1">
    <property type="nucleotide sequence ID" value="NC_013093.1"/>
</dbReference>
<dbReference type="KEGG" id="ami:Amir_5620"/>
<dbReference type="STRING" id="446462.Amir_5620"/>
<evidence type="ECO:0000313" key="1">
    <source>
        <dbReference type="EMBL" id="ACU39436.1"/>
    </source>
</evidence>
<sequence length="537" mass="59985">MTGLIVPPYDEEPWPTLGPQVVDLIEAAATFGPGDLRGEPAVIDDEKRALIYRAYEVYPKGHPRAGKRRFKRVAVSTRKGTAKTELAAWIGFAELHPDGPVRCDGFDAHGEPVGRPVRDPYIPMVAYTEEQTEELAYAALLVMCQEGADGDLFDAGLERITRINGDGKAVALAGSPNARDGARTSFQHFDEPHRMTSPRLLGAHQTMLQNIPKRPMADPWSLSTTTAGVPGEGSVAEVEKGYAEKIAEGRTKDATFFFFHREASPSHDLDTEGGLRAAIVEASGPAVAAWSDIDSIMSLFHQDDTDRSYFERVWLNRWVASSRQAFDPVRWADLEISEVIPHGEPITLGFDGARWRDACGLMATHIETGFQWPLAWWENVDGDEDWEVSDEQVDGAFAEAMELYQVRMAYNDPPRFEANVARWAGRWGEKRVLEWYTNRPVQIGKAMRAFATAQRTGALTHDGNEAYARHIANARKGDLRVRDDDETPLWTIYKERPDSVKFIDLAMAGCLSWQARLDVLAKGSWEKKPKSTMIILR</sequence>
<dbReference type="HOGENOM" id="CLU_489021_0_0_11"/>
<reference evidence="1 2" key="1">
    <citation type="journal article" date="2009" name="Stand. Genomic Sci.">
        <title>Complete genome sequence of Actinosynnema mirum type strain (101).</title>
        <authorList>
            <person name="Land M."/>
            <person name="Lapidus A."/>
            <person name="Mayilraj S."/>
            <person name="Chen F."/>
            <person name="Copeland A."/>
            <person name="Del Rio T.G."/>
            <person name="Nolan M."/>
            <person name="Lucas S."/>
            <person name="Tice H."/>
            <person name="Cheng J.F."/>
            <person name="Chertkov O."/>
            <person name="Bruce D."/>
            <person name="Goodwin L."/>
            <person name="Pitluck S."/>
            <person name="Rohde M."/>
            <person name="Goker M."/>
            <person name="Pati A."/>
            <person name="Ivanova N."/>
            <person name="Mavromatis K."/>
            <person name="Chen A."/>
            <person name="Palaniappan K."/>
            <person name="Hauser L."/>
            <person name="Chang Y.J."/>
            <person name="Jeffries C.C."/>
            <person name="Brettin T."/>
            <person name="Detter J.C."/>
            <person name="Han C."/>
            <person name="Chain P."/>
            <person name="Tindall B.J."/>
            <person name="Bristow J."/>
            <person name="Eisen J.A."/>
            <person name="Markowitz V."/>
            <person name="Hugenholtz P."/>
            <person name="Kyrpides N.C."/>
            <person name="Klenk H.P."/>
        </authorList>
    </citation>
    <scope>NUCLEOTIDE SEQUENCE [LARGE SCALE GENOMIC DNA]</scope>
    <source>
        <strain evidence="2">ATCC 29888 / DSM 43827 / JCM 3225 / NBRC 14064 / NCIMB 13271 / NRRL B-12336 / IMRU 3971 / 101</strain>
    </source>
</reference>
<evidence type="ECO:0000313" key="2">
    <source>
        <dbReference type="Proteomes" id="UP000002213"/>
    </source>
</evidence>
<keyword evidence="2" id="KW-1185">Reference proteome</keyword>